<reference evidence="1 2" key="1">
    <citation type="submission" date="2019-03" db="EMBL/GenBank/DDBJ databases">
        <title>Genome Sequencing and Assembly of Various Microbes Isolated from Partially Reclaimed Soil and Acid Mine Drainage (AMD) Site.</title>
        <authorList>
            <person name="Steinbock B."/>
            <person name="Bechtold R."/>
            <person name="Sevigny J.L."/>
            <person name="Thomas D."/>
            <person name="Cuthill L.R."/>
            <person name="Aveiro Johannsen E.J."/>
            <person name="Thomas K."/>
            <person name="Ghosh A."/>
        </authorList>
    </citation>
    <scope>NUCLEOTIDE SEQUENCE [LARGE SCALE GENOMIC DNA]</scope>
    <source>
        <strain evidence="1 2">S-A3</strain>
    </source>
</reference>
<organism evidence="1 2">
    <name type="scientific">Kocuria rosea</name>
    <name type="common">Deinococcus erythromyxa</name>
    <name type="synonym">Micrococcus rubens</name>
    <dbReference type="NCBI Taxonomy" id="1275"/>
    <lineage>
        <taxon>Bacteria</taxon>
        <taxon>Bacillati</taxon>
        <taxon>Actinomycetota</taxon>
        <taxon>Actinomycetes</taxon>
        <taxon>Micrococcales</taxon>
        <taxon>Micrococcaceae</taxon>
        <taxon>Kocuria</taxon>
    </lineage>
</organism>
<proteinExistence type="predicted"/>
<protein>
    <submittedName>
        <fullName evidence="1">Uncharacterized protein</fullName>
    </submittedName>
</protein>
<accession>A0A4R5Y2H2</accession>
<dbReference type="AlphaFoldDB" id="A0A4R5Y2H2"/>
<evidence type="ECO:0000313" key="1">
    <source>
        <dbReference type="EMBL" id="TDL38583.1"/>
    </source>
</evidence>
<dbReference type="Proteomes" id="UP000295163">
    <property type="component" value="Unassembled WGS sequence"/>
</dbReference>
<evidence type="ECO:0000313" key="2">
    <source>
        <dbReference type="Proteomes" id="UP000295163"/>
    </source>
</evidence>
<dbReference type="EMBL" id="SMZT01000010">
    <property type="protein sequence ID" value="TDL38583.1"/>
    <property type="molecule type" value="Genomic_DNA"/>
</dbReference>
<dbReference type="GeneID" id="64349098"/>
<gene>
    <name evidence="1" type="ORF">E2R59_16890</name>
</gene>
<sequence>MKQVSTPFYVGPGALVSSSSVEDRAPVDRYRATIVRDDPGRRIDDFTFSVCVVEATSEAEAFELLVPPTGFRGEDAEEELAWSPIFAPVMRLYLHRISAITPLPKRVHLDETRAERPSVLAYKDDGRPFHTWVPWERVDRRELFSEHQMTDPELYTKLEDTRALVGGMQ</sequence>
<comment type="caution">
    <text evidence="1">The sequence shown here is derived from an EMBL/GenBank/DDBJ whole genome shotgun (WGS) entry which is preliminary data.</text>
</comment>
<name>A0A4R5Y2H2_KOCRO</name>
<dbReference type="RefSeq" id="WP_133411546.1">
    <property type="nucleotide sequence ID" value="NZ_SMZT01000010.1"/>
</dbReference>